<dbReference type="GO" id="GO:0005524">
    <property type="term" value="F:ATP binding"/>
    <property type="evidence" value="ECO:0007669"/>
    <property type="project" value="UniProtKB-KW"/>
</dbReference>
<dbReference type="Gene3D" id="3.40.50.10330">
    <property type="entry name" value="Probable inorganic polyphosphate/atp-NAD kinase, domain 1"/>
    <property type="match status" value="1"/>
</dbReference>
<dbReference type="GO" id="GO:0019674">
    <property type="term" value="P:NAD+ metabolic process"/>
    <property type="evidence" value="ECO:0007669"/>
    <property type="project" value="InterPro"/>
</dbReference>
<gene>
    <name evidence="8" type="primary">nadK</name>
    <name evidence="9" type="ORF">K8I29_10665</name>
</gene>
<dbReference type="InterPro" id="IPR016064">
    <property type="entry name" value="NAD/diacylglycerol_kinase_sf"/>
</dbReference>
<name>A0A953J6P0_9BACT</name>
<dbReference type="EMBL" id="JAIOIV010000082">
    <property type="protein sequence ID" value="MBZ0156653.1"/>
    <property type="molecule type" value="Genomic_DNA"/>
</dbReference>
<dbReference type="GO" id="GO:0051287">
    <property type="term" value="F:NAD binding"/>
    <property type="evidence" value="ECO:0007669"/>
    <property type="project" value="UniProtKB-ARBA"/>
</dbReference>
<reference evidence="9" key="2">
    <citation type="submission" date="2021-08" db="EMBL/GenBank/DDBJ databases">
        <authorList>
            <person name="Dalcin Martins P."/>
        </authorList>
    </citation>
    <scope>NUCLEOTIDE SEQUENCE</scope>
    <source>
        <strain evidence="9">MAG_39</strain>
    </source>
</reference>
<sequence>MKRVGIICKKPKAEPMILVKELLPWLIQKGHEVLLDSETADSLSVAGYPRVQIPEKADMIIVLGGDGTMLGVARLVAGRNIPILGINLGGLGFITEVNRDEIFSAVEKALSGEYVIEERIMLSARVYRSGETFPDFSVLNDVVINKGALARMTDLETFVNGAYVTTFKADGLIISSPTGSTAYSLAAGGPILYPTLNSIILTPICPHTLTNRPIVLPDSVVIEVILKSDSEDVFLTLDGQKGFPLQKGDVIEIRKSEFTTKLLIAPDRDYFKILRSKLKWGER</sequence>
<dbReference type="PANTHER" id="PTHR20275">
    <property type="entry name" value="NAD KINASE"/>
    <property type="match status" value="1"/>
</dbReference>
<dbReference type="InterPro" id="IPR017437">
    <property type="entry name" value="ATP-NAD_kinase_PpnK-typ_C"/>
</dbReference>
<keyword evidence="6 8" id="KW-0520">NAD</keyword>
<evidence type="ECO:0000256" key="7">
    <source>
        <dbReference type="ARBA" id="ARBA00047925"/>
    </source>
</evidence>
<feature type="binding site" evidence="8">
    <location>
        <position position="168"/>
    </location>
    <ligand>
        <name>NAD(+)</name>
        <dbReference type="ChEBI" id="CHEBI:57540"/>
    </ligand>
</feature>
<dbReference type="AlphaFoldDB" id="A0A953J6P0"/>
<dbReference type="GO" id="GO:0003951">
    <property type="term" value="F:NAD+ kinase activity"/>
    <property type="evidence" value="ECO:0007669"/>
    <property type="project" value="UniProtKB-UniRule"/>
</dbReference>
<feature type="binding site" evidence="8">
    <location>
        <begin position="140"/>
        <end position="141"/>
    </location>
    <ligand>
        <name>NAD(+)</name>
        <dbReference type="ChEBI" id="CHEBI:57540"/>
    </ligand>
</feature>
<reference evidence="9" key="1">
    <citation type="journal article" date="2021" name="bioRxiv">
        <title>Unraveling nitrogen, sulfur and carbon metabolic pathways and microbial community transcriptional responses to substrate deprivation and toxicity stresses in a bioreactor mimicking anoxic brackish coastal sediment conditions.</title>
        <authorList>
            <person name="Martins P.D."/>
            <person name="Echeveste M.J."/>
            <person name="Arshad A."/>
            <person name="Kurth J."/>
            <person name="Ouboter H."/>
            <person name="Jetten M.S.M."/>
            <person name="Welte C.U."/>
        </authorList>
    </citation>
    <scope>NUCLEOTIDE SEQUENCE</scope>
    <source>
        <strain evidence="9">MAG_39</strain>
    </source>
</reference>
<feature type="binding site" evidence="8">
    <location>
        <position position="151"/>
    </location>
    <ligand>
        <name>NAD(+)</name>
        <dbReference type="ChEBI" id="CHEBI:57540"/>
    </ligand>
</feature>
<proteinExistence type="inferred from homology"/>
<accession>A0A953J6P0</accession>
<evidence type="ECO:0000313" key="10">
    <source>
        <dbReference type="Proteomes" id="UP000705867"/>
    </source>
</evidence>
<comment type="catalytic activity">
    <reaction evidence="7 8">
        <text>NAD(+) + ATP = ADP + NADP(+) + H(+)</text>
        <dbReference type="Rhea" id="RHEA:18629"/>
        <dbReference type="ChEBI" id="CHEBI:15378"/>
        <dbReference type="ChEBI" id="CHEBI:30616"/>
        <dbReference type="ChEBI" id="CHEBI:57540"/>
        <dbReference type="ChEBI" id="CHEBI:58349"/>
        <dbReference type="ChEBI" id="CHEBI:456216"/>
        <dbReference type="EC" id="2.7.1.23"/>
    </reaction>
</comment>
<dbReference type="GO" id="GO:0005737">
    <property type="term" value="C:cytoplasm"/>
    <property type="evidence" value="ECO:0007669"/>
    <property type="project" value="UniProtKB-SubCell"/>
</dbReference>
<evidence type="ECO:0000256" key="1">
    <source>
        <dbReference type="ARBA" id="ARBA00022679"/>
    </source>
</evidence>
<keyword evidence="8" id="KW-0963">Cytoplasm</keyword>
<comment type="function">
    <text evidence="8">Involved in the regulation of the intracellular balance of NAD and NADP, and is a key enzyme in the biosynthesis of NADP. Catalyzes specifically the phosphorylation on 2'-hydroxyl of the adenosine moiety of NAD to yield NADP.</text>
</comment>
<evidence type="ECO:0000256" key="5">
    <source>
        <dbReference type="ARBA" id="ARBA00022857"/>
    </source>
</evidence>
<dbReference type="FunFam" id="2.60.200.30:FF:000009">
    <property type="entry name" value="Poly(P)/ATP NAD kinase"/>
    <property type="match status" value="1"/>
</dbReference>
<comment type="caution">
    <text evidence="8">Lacks conserved residue(s) required for the propagation of feature annotation.</text>
</comment>
<keyword evidence="1 8" id="KW-0808">Transferase</keyword>
<comment type="cofactor">
    <cofactor evidence="8">
        <name>a divalent metal cation</name>
        <dbReference type="ChEBI" id="CHEBI:60240"/>
    </cofactor>
</comment>
<keyword evidence="5 8" id="KW-0521">NADP</keyword>
<dbReference type="GO" id="GO:0006741">
    <property type="term" value="P:NADP+ biosynthetic process"/>
    <property type="evidence" value="ECO:0007669"/>
    <property type="project" value="UniProtKB-UniRule"/>
</dbReference>
<comment type="caution">
    <text evidence="9">The sequence shown here is derived from an EMBL/GenBank/DDBJ whole genome shotgun (WGS) entry which is preliminary data.</text>
</comment>
<organism evidence="9 10">
    <name type="scientific">Candidatus Nitrobium versatile</name>
    <dbReference type="NCBI Taxonomy" id="2884831"/>
    <lineage>
        <taxon>Bacteria</taxon>
        <taxon>Pseudomonadati</taxon>
        <taxon>Nitrospirota</taxon>
        <taxon>Nitrospiria</taxon>
        <taxon>Nitrospirales</taxon>
        <taxon>Nitrospiraceae</taxon>
        <taxon>Candidatus Nitrobium</taxon>
    </lineage>
</organism>
<evidence type="ECO:0000313" key="9">
    <source>
        <dbReference type="EMBL" id="MBZ0156653.1"/>
    </source>
</evidence>
<evidence type="ECO:0000256" key="8">
    <source>
        <dbReference type="HAMAP-Rule" id="MF_00361"/>
    </source>
</evidence>
<feature type="binding site" evidence="8">
    <location>
        <begin position="66"/>
        <end position="67"/>
    </location>
    <ligand>
        <name>NAD(+)</name>
        <dbReference type="ChEBI" id="CHEBI:57540"/>
    </ligand>
</feature>
<feature type="binding site" evidence="8">
    <location>
        <position position="240"/>
    </location>
    <ligand>
        <name>NAD(+)</name>
        <dbReference type="ChEBI" id="CHEBI:57540"/>
    </ligand>
</feature>
<feature type="active site" description="Proton acceptor" evidence="8">
    <location>
        <position position="66"/>
    </location>
</feature>
<keyword evidence="4 8" id="KW-0067">ATP-binding</keyword>
<comment type="similarity">
    <text evidence="8">Belongs to the NAD kinase family.</text>
</comment>
<comment type="subcellular location">
    <subcellularLocation>
        <location evidence="8">Cytoplasm</location>
    </subcellularLocation>
</comment>
<evidence type="ECO:0000256" key="2">
    <source>
        <dbReference type="ARBA" id="ARBA00022741"/>
    </source>
</evidence>
<dbReference type="Pfam" id="PF20143">
    <property type="entry name" value="NAD_kinase_C"/>
    <property type="match status" value="1"/>
</dbReference>
<dbReference type="Proteomes" id="UP000705867">
    <property type="component" value="Unassembled WGS sequence"/>
</dbReference>
<dbReference type="Pfam" id="PF01513">
    <property type="entry name" value="NAD_kinase"/>
    <property type="match status" value="1"/>
</dbReference>
<dbReference type="HAMAP" id="MF_00361">
    <property type="entry name" value="NAD_kinase"/>
    <property type="match status" value="1"/>
</dbReference>
<keyword evidence="3 8" id="KW-0418">Kinase</keyword>
<dbReference type="InterPro" id="IPR002504">
    <property type="entry name" value="NADK"/>
</dbReference>
<evidence type="ECO:0000256" key="6">
    <source>
        <dbReference type="ARBA" id="ARBA00023027"/>
    </source>
</evidence>
<dbReference type="EC" id="2.7.1.23" evidence="8"/>
<evidence type="ECO:0000256" key="3">
    <source>
        <dbReference type="ARBA" id="ARBA00022777"/>
    </source>
</evidence>
<protein>
    <recommendedName>
        <fullName evidence="8">NAD kinase</fullName>
        <ecNumber evidence="8">2.7.1.23</ecNumber>
    </recommendedName>
    <alternativeName>
        <fullName evidence="8">ATP-dependent NAD kinase</fullName>
    </alternativeName>
</protein>
<dbReference type="GO" id="GO:0046872">
    <property type="term" value="F:metal ion binding"/>
    <property type="evidence" value="ECO:0007669"/>
    <property type="project" value="UniProtKB-UniRule"/>
</dbReference>
<dbReference type="SUPFAM" id="SSF111331">
    <property type="entry name" value="NAD kinase/diacylglycerol kinase-like"/>
    <property type="match status" value="1"/>
</dbReference>
<evidence type="ECO:0000256" key="4">
    <source>
        <dbReference type="ARBA" id="ARBA00022840"/>
    </source>
</evidence>
<dbReference type="PANTHER" id="PTHR20275:SF0">
    <property type="entry name" value="NAD KINASE"/>
    <property type="match status" value="1"/>
</dbReference>
<keyword evidence="2 8" id="KW-0547">Nucleotide-binding</keyword>
<feature type="binding site" evidence="8">
    <location>
        <position position="170"/>
    </location>
    <ligand>
        <name>NAD(+)</name>
        <dbReference type="ChEBI" id="CHEBI:57540"/>
    </ligand>
</feature>
<dbReference type="Gene3D" id="2.60.200.30">
    <property type="entry name" value="Probable inorganic polyphosphate/atp-NAD kinase, domain 2"/>
    <property type="match status" value="1"/>
</dbReference>
<dbReference type="InterPro" id="IPR017438">
    <property type="entry name" value="ATP-NAD_kinase_N"/>
</dbReference>